<gene>
    <name evidence="1" type="ORF">NXT3_CH01860</name>
</gene>
<dbReference type="EMBL" id="CP024307">
    <property type="protein sequence ID" value="AUX76428.1"/>
    <property type="molecule type" value="Genomic_DNA"/>
</dbReference>
<reference evidence="1 2" key="1">
    <citation type="submission" date="2017-10" db="EMBL/GenBank/DDBJ databases">
        <title>Analysis of the genome sequences of Rhizobium populations associated to common bean (phaseolus vulgaris).</title>
        <authorList>
            <person name="Bustos P."/>
            <person name="Santamaria R.I."/>
            <person name="Miranda-Sanchez F."/>
            <person name="Perez-Carrascal O."/>
            <person name="Juarez S."/>
            <person name="Lozano L."/>
            <person name="Martinez-Flores I."/>
            <person name="Vinuesa P."/>
            <person name="Martinez-Romero E."/>
            <person name="Cevallos M.A."/>
            <person name="Romero D."/>
            <person name="Davila G."/>
            <person name="Gonzalez V."/>
        </authorList>
    </citation>
    <scope>NUCLEOTIDE SEQUENCE [LARGE SCALE GENOMIC DNA]</scope>
    <source>
        <strain evidence="1 2">NXT3</strain>
    </source>
</reference>
<name>A0A2L0H4N3_RHIFR</name>
<proteinExistence type="predicted"/>
<protein>
    <submittedName>
        <fullName evidence="1">Uncharacterized protein</fullName>
    </submittedName>
</protein>
<evidence type="ECO:0000313" key="1">
    <source>
        <dbReference type="EMBL" id="AUX76428.1"/>
    </source>
</evidence>
<dbReference type="Proteomes" id="UP000239340">
    <property type="component" value="Chromosome"/>
</dbReference>
<accession>A0A2L0H4N3</accession>
<evidence type="ECO:0000313" key="2">
    <source>
        <dbReference type="Proteomes" id="UP000239340"/>
    </source>
</evidence>
<organism evidence="1 2">
    <name type="scientific">Rhizobium fredii</name>
    <name type="common">Sinorhizobium fredii</name>
    <dbReference type="NCBI Taxonomy" id="380"/>
    <lineage>
        <taxon>Bacteria</taxon>
        <taxon>Pseudomonadati</taxon>
        <taxon>Pseudomonadota</taxon>
        <taxon>Alphaproteobacteria</taxon>
        <taxon>Hyphomicrobiales</taxon>
        <taxon>Rhizobiaceae</taxon>
        <taxon>Sinorhizobium/Ensifer group</taxon>
        <taxon>Sinorhizobium</taxon>
    </lineage>
</organism>
<sequence length="216" mass="24429">MADDDMNGNDPHRTYTDAVTAQLGERVTNLGRRQTDLEAEMRTGFKQMESAVGALAAEMRNSVAALSSTLAERNRPQWQALGVALSFCTILGALAYWPINAATSDLKASVSILNEKMVTQKEMEWRSARGAEDRLQQQSMLKDLRDAQVPRQELDRVWTSYDQRFADHQRQIDEVKQAQGSVYSQRDIILDLKENQQRLEREIARLLASSGNSLDR</sequence>
<dbReference type="AlphaFoldDB" id="A0A2L0H4N3"/>